<comment type="caution">
    <text evidence="1">The sequence shown here is derived from an EMBL/GenBank/DDBJ whole genome shotgun (WGS) entry which is preliminary data.</text>
</comment>
<accession>A0ABV7FIZ3</accession>
<sequence length="49" mass="5528">MISSPKAISPIYFAGNFVADLPLEKAYDGYDALQKFENKLYLSRVQVTD</sequence>
<dbReference type="EMBL" id="JBHRSW010000004">
    <property type="protein sequence ID" value="MFC3120243.1"/>
    <property type="molecule type" value="Genomic_DNA"/>
</dbReference>
<keyword evidence="2" id="KW-1185">Reference proteome</keyword>
<dbReference type="Proteomes" id="UP001595478">
    <property type="component" value="Unassembled WGS sequence"/>
</dbReference>
<gene>
    <name evidence="1" type="ORF">ACFOHL_01250</name>
</gene>
<dbReference type="RefSeq" id="WP_376918384.1">
    <property type="nucleotide sequence ID" value="NZ_JBHRSW010000004.1"/>
</dbReference>
<evidence type="ECO:0000313" key="1">
    <source>
        <dbReference type="EMBL" id="MFC3120243.1"/>
    </source>
</evidence>
<evidence type="ECO:0000313" key="2">
    <source>
        <dbReference type="Proteomes" id="UP001595478"/>
    </source>
</evidence>
<proteinExistence type="predicted"/>
<name>A0ABV7FIZ3_9ALTE</name>
<organism evidence="1 2">
    <name type="scientific">Agaribacter flavus</name>
    <dbReference type="NCBI Taxonomy" id="1902781"/>
    <lineage>
        <taxon>Bacteria</taxon>
        <taxon>Pseudomonadati</taxon>
        <taxon>Pseudomonadota</taxon>
        <taxon>Gammaproteobacteria</taxon>
        <taxon>Alteromonadales</taxon>
        <taxon>Alteromonadaceae</taxon>
        <taxon>Agaribacter</taxon>
    </lineage>
</organism>
<protein>
    <submittedName>
        <fullName evidence="1">Uncharacterized protein</fullName>
    </submittedName>
</protein>
<reference evidence="2" key="1">
    <citation type="journal article" date="2019" name="Int. J. Syst. Evol. Microbiol.">
        <title>The Global Catalogue of Microorganisms (GCM) 10K type strain sequencing project: providing services to taxonomists for standard genome sequencing and annotation.</title>
        <authorList>
            <consortium name="The Broad Institute Genomics Platform"/>
            <consortium name="The Broad Institute Genome Sequencing Center for Infectious Disease"/>
            <person name="Wu L."/>
            <person name="Ma J."/>
        </authorList>
    </citation>
    <scope>NUCLEOTIDE SEQUENCE [LARGE SCALE GENOMIC DNA]</scope>
    <source>
        <strain evidence="2">KCTC 52473</strain>
    </source>
</reference>